<accession>A0AAD5L2W9</accession>
<evidence type="ECO:0000313" key="1">
    <source>
        <dbReference type="EMBL" id="KAI9554738.1"/>
    </source>
</evidence>
<protein>
    <submittedName>
        <fullName evidence="1">Uncharacterized protein</fullName>
    </submittedName>
</protein>
<sequence>MWDKFERYNDLITNGTMAAEHFSRLGRMSRVEFNRRTAAVRERNVKIAARNVQLVNDCFKRQLNETWQNVTSTEQLADQVANVLSTLYPPPIRWIVAVHTNRTLPSRTQSKLSADHAFSFNEFHVALFPFVQGQMPNIIDGRLVDEFCSRSVREAGGAPICDVGSNDGEYVYDELKRLGIVPDTVQLIVVPSKGQLNIRVVPPGSLTPFFAKRYPDFDIVAF</sequence>
<dbReference type="PANTHER" id="PTHR40472">
    <property type="entry name" value="RICIN B-TYPE LECTIN DOMAIN-CONTAINING PROTEIN"/>
    <property type="match status" value="1"/>
</dbReference>
<gene>
    <name evidence="1" type="ORF">GHT06_020014</name>
</gene>
<dbReference type="PANTHER" id="PTHR40472:SF6">
    <property type="entry name" value="RICIN B-TYPE LECTIN DOMAIN-CONTAINING PROTEIN"/>
    <property type="match status" value="1"/>
</dbReference>
<dbReference type="AlphaFoldDB" id="A0AAD5L2W9"/>
<name>A0AAD5L2W9_9CRUS</name>
<organism evidence="1 2">
    <name type="scientific">Daphnia sinensis</name>
    <dbReference type="NCBI Taxonomy" id="1820382"/>
    <lineage>
        <taxon>Eukaryota</taxon>
        <taxon>Metazoa</taxon>
        <taxon>Ecdysozoa</taxon>
        <taxon>Arthropoda</taxon>
        <taxon>Crustacea</taxon>
        <taxon>Branchiopoda</taxon>
        <taxon>Diplostraca</taxon>
        <taxon>Cladocera</taxon>
        <taxon>Anomopoda</taxon>
        <taxon>Daphniidae</taxon>
        <taxon>Daphnia</taxon>
        <taxon>Daphnia similis group</taxon>
    </lineage>
</organism>
<dbReference type="Proteomes" id="UP000820818">
    <property type="component" value="Linkage Group LG8"/>
</dbReference>
<dbReference type="InterPro" id="IPR039051">
    <property type="entry name" value="SE-CTX-like"/>
</dbReference>
<reference evidence="1 2" key="1">
    <citation type="submission" date="2022-05" db="EMBL/GenBank/DDBJ databases">
        <title>A multi-omics perspective on studying reproductive biology in Daphnia sinensis.</title>
        <authorList>
            <person name="Jia J."/>
        </authorList>
    </citation>
    <scope>NUCLEOTIDE SEQUENCE [LARGE SCALE GENOMIC DNA]</scope>
    <source>
        <strain evidence="1 2">WSL</strain>
    </source>
</reference>
<comment type="caution">
    <text evidence="1">The sequence shown here is derived from an EMBL/GenBank/DDBJ whole genome shotgun (WGS) entry which is preliminary data.</text>
</comment>
<keyword evidence="2" id="KW-1185">Reference proteome</keyword>
<dbReference type="EMBL" id="WJBH02000008">
    <property type="protein sequence ID" value="KAI9554738.1"/>
    <property type="molecule type" value="Genomic_DNA"/>
</dbReference>
<proteinExistence type="predicted"/>
<evidence type="ECO:0000313" key="2">
    <source>
        <dbReference type="Proteomes" id="UP000820818"/>
    </source>
</evidence>